<accession>A0A7Y9LEC6</accession>
<evidence type="ECO:0000313" key="1">
    <source>
        <dbReference type="EMBL" id="NYE72916.1"/>
    </source>
</evidence>
<comment type="caution">
    <text evidence="1">The sequence shown here is derived from an EMBL/GenBank/DDBJ whole genome shotgun (WGS) entry which is preliminary data.</text>
</comment>
<dbReference type="AlphaFoldDB" id="A0A7Y9LEC6"/>
<reference evidence="1 2" key="1">
    <citation type="submission" date="2020-07" db="EMBL/GenBank/DDBJ databases">
        <title>Sequencing the genomes of 1000 actinobacteria strains.</title>
        <authorList>
            <person name="Klenk H.-P."/>
        </authorList>
    </citation>
    <scope>NUCLEOTIDE SEQUENCE [LARGE SCALE GENOMIC DNA]</scope>
    <source>
        <strain evidence="1 2">DSM 22083</strain>
    </source>
</reference>
<gene>
    <name evidence="1" type="ORF">BKA15_004245</name>
</gene>
<name>A0A7Y9LEC6_9ACTN</name>
<evidence type="ECO:0000313" key="2">
    <source>
        <dbReference type="Proteomes" id="UP000569914"/>
    </source>
</evidence>
<protein>
    <recommendedName>
        <fullName evidence="3">Nucleotidyltransferase domain-containing protein</fullName>
    </recommendedName>
</protein>
<dbReference type="EMBL" id="JACCBU010000001">
    <property type="protein sequence ID" value="NYE72916.1"/>
    <property type="molecule type" value="Genomic_DNA"/>
</dbReference>
<dbReference type="Proteomes" id="UP000569914">
    <property type="component" value="Unassembled WGS sequence"/>
</dbReference>
<dbReference type="SUPFAM" id="SSF81301">
    <property type="entry name" value="Nucleotidyltransferase"/>
    <property type="match status" value="1"/>
</dbReference>
<organism evidence="1 2">
    <name type="scientific">Microlunatus parietis</name>
    <dbReference type="NCBI Taxonomy" id="682979"/>
    <lineage>
        <taxon>Bacteria</taxon>
        <taxon>Bacillati</taxon>
        <taxon>Actinomycetota</taxon>
        <taxon>Actinomycetes</taxon>
        <taxon>Propionibacteriales</taxon>
        <taxon>Propionibacteriaceae</taxon>
        <taxon>Microlunatus</taxon>
    </lineage>
</organism>
<dbReference type="InterPro" id="IPR043519">
    <property type="entry name" value="NT_sf"/>
</dbReference>
<dbReference type="RefSeq" id="WP_179754046.1">
    <property type="nucleotide sequence ID" value="NZ_JACCBU010000001.1"/>
</dbReference>
<proteinExistence type="predicted"/>
<keyword evidence="2" id="KW-1185">Reference proteome</keyword>
<sequence length="229" mass="25113">MNQDYLRFAQLVADGFGDQLGPRLQSIFIRGSVARGDAVWGVSDLDLVLWFDRPTAADNQLKGEVDLQGLPGGSAVVLQRLDRQRLDQMDEATRAYWCVSSLHDSRLIRGMHPAELVDSVPEPPRLANLLTPVIIDDGDRLLARAALTRAETRRLAKRTLNLLSMPAVASGLGPRIPPRAVGDLDLPAETRPLVPAVTAWYDDAPSLADPAGLQRAWTLAREWVRAQGL</sequence>
<evidence type="ECO:0008006" key="3">
    <source>
        <dbReference type="Google" id="ProtNLM"/>
    </source>
</evidence>